<keyword evidence="5" id="KW-0812">Transmembrane</keyword>
<keyword evidence="7" id="KW-0998">Cell outer membrane</keyword>
<protein>
    <submittedName>
        <fullName evidence="8">TolC family protein</fullName>
    </submittedName>
</protein>
<evidence type="ECO:0000256" key="6">
    <source>
        <dbReference type="ARBA" id="ARBA00023136"/>
    </source>
</evidence>
<name>A0ABR6ERP8_9SPHI</name>
<organism evidence="8 9">
    <name type="scientific">Pedobacter gandavensis</name>
    <dbReference type="NCBI Taxonomy" id="2679963"/>
    <lineage>
        <taxon>Bacteria</taxon>
        <taxon>Pseudomonadati</taxon>
        <taxon>Bacteroidota</taxon>
        <taxon>Sphingobacteriia</taxon>
        <taxon>Sphingobacteriales</taxon>
        <taxon>Sphingobacteriaceae</taxon>
        <taxon>Pedobacter</taxon>
    </lineage>
</organism>
<dbReference type="InterPro" id="IPR003423">
    <property type="entry name" value="OMP_efflux"/>
</dbReference>
<comment type="similarity">
    <text evidence="2">Belongs to the outer membrane factor (OMF) (TC 1.B.17) family.</text>
</comment>
<evidence type="ECO:0000256" key="3">
    <source>
        <dbReference type="ARBA" id="ARBA00022448"/>
    </source>
</evidence>
<dbReference type="EMBL" id="WNXC01000001">
    <property type="protein sequence ID" value="MBB2147938.1"/>
    <property type="molecule type" value="Genomic_DNA"/>
</dbReference>
<evidence type="ECO:0000313" key="8">
    <source>
        <dbReference type="EMBL" id="MBB2147938.1"/>
    </source>
</evidence>
<evidence type="ECO:0000256" key="2">
    <source>
        <dbReference type="ARBA" id="ARBA00007613"/>
    </source>
</evidence>
<dbReference type="Pfam" id="PF02321">
    <property type="entry name" value="OEP"/>
    <property type="match status" value="2"/>
</dbReference>
<dbReference type="SUPFAM" id="SSF56954">
    <property type="entry name" value="Outer membrane efflux proteins (OEP)"/>
    <property type="match status" value="1"/>
</dbReference>
<keyword evidence="4" id="KW-1134">Transmembrane beta strand</keyword>
<gene>
    <name evidence="8" type="ORF">GM920_03330</name>
</gene>
<evidence type="ECO:0000256" key="7">
    <source>
        <dbReference type="ARBA" id="ARBA00023237"/>
    </source>
</evidence>
<accession>A0ABR6ERP8</accession>
<keyword evidence="3" id="KW-0813">Transport</keyword>
<evidence type="ECO:0000256" key="1">
    <source>
        <dbReference type="ARBA" id="ARBA00004442"/>
    </source>
</evidence>
<dbReference type="Proteomes" id="UP000636110">
    <property type="component" value="Unassembled WGS sequence"/>
</dbReference>
<reference evidence="8 9" key="1">
    <citation type="submission" date="2019-11" db="EMBL/GenBank/DDBJ databases">
        <title>Description of Pedobacter sp. LMG 31462T.</title>
        <authorList>
            <person name="Carlier A."/>
            <person name="Qi S."/>
            <person name="Vandamme P."/>
        </authorList>
    </citation>
    <scope>NUCLEOTIDE SEQUENCE [LARGE SCALE GENOMIC DNA]</scope>
    <source>
        <strain evidence="8 9">LMG 31462</strain>
    </source>
</reference>
<dbReference type="InterPro" id="IPR051906">
    <property type="entry name" value="TolC-like"/>
</dbReference>
<evidence type="ECO:0000256" key="4">
    <source>
        <dbReference type="ARBA" id="ARBA00022452"/>
    </source>
</evidence>
<dbReference type="PANTHER" id="PTHR30026">
    <property type="entry name" value="OUTER MEMBRANE PROTEIN TOLC"/>
    <property type="match status" value="1"/>
</dbReference>
<keyword evidence="6" id="KW-0472">Membrane</keyword>
<comment type="caution">
    <text evidence="8">The sequence shown here is derived from an EMBL/GenBank/DDBJ whole genome shotgun (WGS) entry which is preliminary data.</text>
</comment>
<comment type="subcellular location">
    <subcellularLocation>
        <location evidence="1">Cell outer membrane</location>
    </subcellularLocation>
</comment>
<dbReference type="PANTHER" id="PTHR30026:SF23">
    <property type="entry name" value="TO APRF-PUTATIVE OUTER MEMBRANE EFFLUX PROTEIN OR SECRETED ALKALINE PHOSPHATASE-RELATED"/>
    <property type="match status" value="1"/>
</dbReference>
<proteinExistence type="inferred from homology"/>
<evidence type="ECO:0000313" key="9">
    <source>
        <dbReference type="Proteomes" id="UP000636110"/>
    </source>
</evidence>
<dbReference type="Gene3D" id="1.20.1600.10">
    <property type="entry name" value="Outer membrane efflux proteins (OEP)"/>
    <property type="match status" value="1"/>
</dbReference>
<keyword evidence="9" id="KW-1185">Reference proteome</keyword>
<dbReference type="RefSeq" id="WP_182953393.1">
    <property type="nucleotide sequence ID" value="NZ_WNXC01000001.1"/>
</dbReference>
<evidence type="ECO:0000256" key="5">
    <source>
        <dbReference type="ARBA" id="ARBA00022692"/>
    </source>
</evidence>
<sequence length="453" mass="51977">MKKLPLIARESLSALRNQQRIILGTLLLTGTMMLPVQAQQQQSLSLPQALSLAAEHNKEVHKSRVQQEISEEEWKEKKEMRLPDVDFHASYARITDLTEYNHGLSDKVVTSTIPEWADVTSSARMPIYNGGQIKYSIKKAKQEEEISALKVQKTVNDIQIEVVATYLGVFKLMELQKLILENIKEEEDRLKEVRAFKAHGTVTGNEVLRAELQLSDMQLRLLSNKRNIAIGLHNLQTLLELPEEDVLTLDTNSLINNTLRLQPYPYYLQSGFQKEDMGIAKKQEAISQTEQRLAKSSYYPKLALFGSYGYNYPNYMFFPPNKNGYTLGKVGIEANFSLSNLYKNRSKVKLAEKRIEEEKANTEILKNQISNEVFKQYTKYQEIMDQLPVTEKAKKQATENYRIIKLKYLNQLALVTDMLDADNALLQAKYNVVSTQIDALMKHYELRYAAGQL</sequence>